<dbReference type="VEuPathDB" id="AmoebaDB:EDI_008540"/>
<evidence type="ECO:0000313" key="2">
    <source>
        <dbReference type="EMBL" id="EDR29064.1"/>
    </source>
</evidence>
<keyword evidence="1" id="KW-0732">Signal</keyword>
<evidence type="ECO:0000256" key="1">
    <source>
        <dbReference type="SAM" id="SignalP"/>
    </source>
</evidence>
<dbReference type="KEGG" id="edi:EDI_008540"/>
<dbReference type="OMA" id="ECSERKM"/>
<dbReference type="EMBL" id="DS548207">
    <property type="protein sequence ID" value="EDR29064.1"/>
    <property type="molecule type" value="Genomic_DNA"/>
</dbReference>
<feature type="signal peptide" evidence="1">
    <location>
        <begin position="1"/>
        <end position="15"/>
    </location>
</feature>
<dbReference type="AlphaFoldDB" id="B0E8T8"/>
<dbReference type="Proteomes" id="UP000008076">
    <property type="component" value="Unassembled WGS sequence"/>
</dbReference>
<proteinExistence type="predicted"/>
<name>B0E8T8_ENTDS</name>
<dbReference type="OrthoDB" id="29111at2759"/>
<feature type="chain" id="PRO_5013039545" evidence="1">
    <location>
        <begin position="16"/>
        <end position="181"/>
    </location>
</feature>
<dbReference type="GeneID" id="5879689"/>
<protein>
    <submittedName>
        <fullName evidence="2">Uncharacterized protein</fullName>
    </submittedName>
</protein>
<keyword evidence="3" id="KW-1185">Reference proteome</keyword>
<accession>B0E8T8</accession>
<evidence type="ECO:0000313" key="3">
    <source>
        <dbReference type="Proteomes" id="UP000008076"/>
    </source>
</evidence>
<dbReference type="eggNOG" id="ENOG502RCPD">
    <property type="taxonomic scope" value="Eukaryota"/>
</dbReference>
<organism evidence="3">
    <name type="scientific">Entamoeba dispar (strain ATCC PRA-260 / SAW760)</name>
    <dbReference type="NCBI Taxonomy" id="370354"/>
    <lineage>
        <taxon>Eukaryota</taxon>
        <taxon>Amoebozoa</taxon>
        <taxon>Evosea</taxon>
        <taxon>Archamoebae</taxon>
        <taxon>Mastigamoebida</taxon>
        <taxon>Entamoebidae</taxon>
        <taxon>Entamoeba</taxon>
    </lineage>
</organism>
<sequence length="181" mass="20844">MSCLFIFVLLAIANAECGERKLKKFLIVFKDCENYYDSCDCLKRKEYYLKENECNETEEYKQVSSALQSCSGPNEGSCLYQKDYECRIVHSGCLDVVALGLGGSKQHCLEKFAECLKNVHCENLPMYQQASEILAHPEQYAEQLKTVPQNKDSNHQWQINQKKTNQKLSYNLTNSNNILFI</sequence>
<gene>
    <name evidence="2" type="ORF">EDI_008540</name>
</gene>
<dbReference type="RefSeq" id="XP_001734773.1">
    <property type="nucleotide sequence ID" value="XM_001734721.1"/>
</dbReference>
<reference evidence="3" key="1">
    <citation type="submission" date="2007-12" db="EMBL/GenBank/DDBJ databases">
        <title>Annotation of Entamoeba dispar SAW760.</title>
        <authorList>
            <person name="Lorenzi H."/>
            <person name="Inman J."/>
            <person name="Schobel S."/>
            <person name="Amedeo P."/>
            <person name="Caler E."/>
        </authorList>
    </citation>
    <scope>NUCLEOTIDE SEQUENCE [LARGE SCALE GENOMIC DNA]</scope>
    <source>
        <strain evidence="3">ATCC PRA-260 / SAW760</strain>
    </source>
</reference>